<dbReference type="InterPro" id="IPR038765">
    <property type="entry name" value="Papain-like_cys_pep_sf"/>
</dbReference>
<evidence type="ECO:0000256" key="11">
    <source>
        <dbReference type="PROSITE-ProRule" id="PRU00239"/>
    </source>
</evidence>
<dbReference type="Pfam" id="PF00648">
    <property type="entry name" value="Peptidase_C2"/>
    <property type="match status" value="1"/>
</dbReference>
<dbReference type="SMART" id="SM00230">
    <property type="entry name" value="CysPc"/>
    <property type="match status" value="1"/>
</dbReference>
<evidence type="ECO:0000256" key="6">
    <source>
        <dbReference type="ARBA" id="ARBA00022771"/>
    </source>
</evidence>
<dbReference type="InterPro" id="IPR000169">
    <property type="entry name" value="Pept_cys_AS"/>
</dbReference>
<dbReference type="EMBL" id="BRXY01000384">
    <property type="protein sequence ID" value="GMH91357.1"/>
    <property type="molecule type" value="Genomic_DNA"/>
</dbReference>
<comment type="caution">
    <text evidence="14">The sequence shown here is derived from an EMBL/GenBank/DDBJ whole genome shotgun (WGS) entry which is preliminary data.</text>
</comment>
<keyword evidence="2" id="KW-0597">Phosphoprotein</keyword>
<feature type="active site" evidence="10 11">
    <location>
        <position position="353"/>
    </location>
</feature>
<evidence type="ECO:0000256" key="5">
    <source>
        <dbReference type="ARBA" id="ARBA00022737"/>
    </source>
</evidence>
<dbReference type="CDD" id="cd00044">
    <property type="entry name" value="CysPc"/>
    <property type="match status" value="1"/>
</dbReference>
<comment type="similarity">
    <text evidence="1">Belongs to the peptidase C2 family.</text>
</comment>
<keyword evidence="9" id="KW-0862">Zinc</keyword>
<dbReference type="InterPro" id="IPR022684">
    <property type="entry name" value="Calpain_cysteine_protease"/>
</dbReference>
<dbReference type="PROSITE" id="PS00139">
    <property type="entry name" value="THIOL_PROTEASE_CYS"/>
    <property type="match status" value="1"/>
</dbReference>
<keyword evidence="5" id="KW-0677">Repeat</keyword>
<keyword evidence="12" id="KW-1133">Transmembrane helix</keyword>
<reference evidence="15" key="1">
    <citation type="journal article" date="2023" name="Commun. Biol.">
        <title>Genome analysis of Parmales, the sister group of diatoms, reveals the evolutionary specialization of diatoms from phago-mixotrophs to photoautotrophs.</title>
        <authorList>
            <person name="Ban H."/>
            <person name="Sato S."/>
            <person name="Yoshikawa S."/>
            <person name="Yamada K."/>
            <person name="Nakamura Y."/>
            <person name="Ichinomiya M."/>
            <person name="Sato N."/>
            <person name="Blanc-Mathieu R."/>
            <person name="Endo H."/>
            <person name="Kuwata A."/>
            <person name="Ogata H."/>
        </authorList>
    </citation>
    <scope>NUCLEOTIDE SEQUENCE [LARGE SCALE GENOMIC DNA]</scope>
    <source>
        <strain evidence="15">NIES 3701</strain>
    </source>
</reference>
<evidence type="ECO:0000256" key="10">
    <source>
        <dbReference type="PIRSR" id="PIRSR622684-1"/>
    </source>
</evidence>
<dbReference type="GO" id="GO:0006508">
    <property type="term" value="P:proteolysis"/>
    <property type="evidence" value="ECO:0007669"/>
    <property type="project" value="UniProtKB-KW"/>
</dbReference>
<dbReference type="SUPFAM" id="SSF54001">
    <property type="entry name" value="Cysteine proteinases"/>
    <property type="match status" value="1"/>
</dbReference>
<evidence type="ECO:0000256" key="4">
    <source>
        <dbReference type="ARBA" id="ARBA00022723"/>
    </source>
</evidence>
<keyword evidence="15" id="KW-1185">Reference proteome</keyword>
<evidence type="ECO:0000256" key="2">
    <source>
        <dbReference type="ARBA" id="ARBA00022553"/>
    </source>
</evidence>
<dbReference type="OrthoDB" id="152370at2759"/>
<dbReference type="FunFam" id="3.90.70.10:FF:000010">
    <property type="entry name" value="Calpain 15"/>
    <property type="match status" value="1"/>
</dbReference>
<dbReference type="Proteomes" id="UP001165085">
    <property type="component" value="Unassembled WGS sequence"/>
</dbReference>
<evidence type="ECO:0000313" key="14">
    <source>
        <dbReference type="EMBL" id="GMH91357.1"/>
    </source>
</evidence>
<dbReference type="GO" id="GO:0008270">
    <property type="term" value="F:zinc ion binding"/>
    <property type="evidence" value="ECO:0007669"/>
    <property type="project" value="UniProtKB-KW"/>
</dbReference>
<dbReference type="PANTHER" id="PTHR10183">
    <property type="entry name" value="CALPAIN"/>
    <property type="match status" value="1"/>
</dbReference>
<keyword evidence="7 11" id="KW-0378">Hydrolase</keyword>
<gene>
    <name evidence="14" type="ORF">TrST_g2167</name>
</gene>
<evidence type="ECO:0000256" key="12">
    <source>
        <dbReference type="SAM" id="Phobius"/>
    </source>
</evidence>
<dbReference type="PANTHER" id="PTHR10183:SF379">
    <property type="entry name" value="CALPAIN-5"/>
    <property type="match status" value="1"/>
</dbReference>
<keyword evidence="12" id="KW-0472">Membrane</keyword>
<organism evidence="14 15">
    <name type="scientific">Triparma strigata</name>
    <dbReference type="NCBI Taxonomy" id="1606541"/>
    <lineage>
        <taxon>Eukaryota</taxon>
        <taxon>Sar</taxon>
        <taxon>Stramenopiles</taxon>
        <taxon>Ochrophyta</taxon>
        <taxon>Bolidophyceae</taxon>
        <taxon>Parmales</taxon>
        <taxon>Triparmaceae</taxon>
        <taxon>Triparma</taxon>
    </lineage>
</organism>
<dbReference type="Gene3D" id="3.90.70.10">
    <property type="entry name" value="Cysteine proteinases"/>
    <property type="match status" value="1"/>
</dbReference>
<accession>A0A9W7BPH3</accession>
<evidence type="ECO:0000256" key="1">
    <source>
        <dbReference type="ARBA" id="ARBA00007623"/>
    </source>
</evidence>
<feature type="domain" description="Calpain catalytic" evidence="13">
    <location>
        <begin position="74"/>
        <end position="411"/>
    </location>
</feature>
<keyword evidence="12" id="KW-0812">Transmembrane</keyword>
<evidence type="ECO:0000256" key="3">
    <source>
        <dbReference type="ARBA" id="ARBA00022670"/>
    </source>
</evidence>
<sequence>MDKQATKQQTIKHIAHDVFYFCFIFVRCLLVPVMFFYQGFHLYLFSCLHIYATRAMGWCFKRIDGRLCKCIDLRFTDPDFPATSSSVDREHPRGHFFAWMRAWDLHCTVNGNDAAFLFSGGVNARDLCQGGLGDCWLIAAIAALAEYPGLIQRIFITKETNPLGKYTLRLFDISLGDDDAKKRGKYVNVTVDDRIPTKCDGGYPRLMYMKMDEKEGEIWPLLIEKALAKWAGSYKDLDGGYPSWALATLTGWETESLIKRQGGSWEKKLIMPMKSRPRHPQSTTYEGLHESFSEDELFNLLKKYDEQDYIMCCATHSGNDTVADSSGGIVQGHAYTLIGVHQVGSHRLMQCRNPWGKFEWKGKWSDKHQSWLENREVFQALNPSWDDDGIFFIGFEDFVKNYRMVDVCKRDQNVYTDLYLDVDEKDGVTGPTKSCMKGCGKYVTGEGCRLSHPFSAVRGEIDMRRPWYLRSINYLLNDFTSIRHRRTLVVGARVVLENMARDDMNGKVGTIVEAPHEGEDDLVKIKLEGGRNIKVKTRQVGVRSIVVGGGGEAMERV</sequence>
<evidence type="ECO:0000256" key="9">
    <source>
        <dbReference type="ARBA" id="ARBA00022833"/>
    </source>
</evidence>
<evidence type="ECO:0000256" key="7">
    <source>
        <dbReference type="ARBA" id="ARBA00022801"/>
    </source>
</evidence>
<dbReference type="PROSITE" id="PS50203">
    <property type="entry name" value="CALPAIN_CAT"/>
    <property type="match status" value="1"/>
</dbReference>
<dbReference type="InterPro" id="IPR001300">
    <property type="entry name" value="Peptidase_C2_calpain_cat"/>
</dbReference>
<name>A0A9W7BPH3_9STRA</name>
<dbReference type="PRINTS" id="PR00704">
    <property type="entry name" value="CALPAIN"/>
</dbReference>
<proteinExistence type="inferred from homology"/>
<evidence type="ECO:0000313" key="15">
    <source>
        <dbReference type="Proteomes" id="UP001165085"/>
    </source>
</evidence>
<dbReference type="GO" id="GO:0004198">
    <property type="term" value="F:calcium-dependent cysteine-type endopeptidase activity"/>
    <property type="evidence" value="ECO:0007669"/>
    <property type="project" value="InterPro"/>
</dbReference>
<keyword evidence="4" id="KW-0479">Metal-binding</keyword>
<feature type="active site" evidence="10 11">
    <location>
        <position position="333"/>
    </location>
</feature>
<feature type="active site" evidence="10 11">
    <location>
        <position position="135"/>
    </location>
</feature>
<keyword evidence="6" id="KW-0863">Zinc-finger</keyword>
<keyword evidence="8 11" id="KW-0788">Thiol protease</keyword>
<evidence type="ECO:0000259" key="13">
    <source>
        <dbReference type="PROSITE" id="PS50203"/>
    </source>
</evidence>
<feature type="transmembrane region" description="Helical" evidence="12">
    <location>
        <begin position="18"/>
        <end position="37"/>
    </location>
</feature>
<evidence type="ECO:0000256" key="8">
    <source>
        <dbReference type="ARBA" id="ARBA00022807"/>
    </source>
</evidence>
<keyword evidence="3 11" id="KW-0645">Protease</keyword>
<dbReference type="AlphaFoldDB" id="A0A9W7BPH3"/>
<protein>
    <recommendedName>
        <fullName evidence="13">Calpain catalytic domain-containing protein</fullName>
    </recommendedName>
</protein>